<dbReference type="GO" id="GO:0003723">
    <property type="term" value="F:RNA binding"/>
    <property type="evidence" value="ECO:0007669"/>
    <property type="project" value="UniProtKB-KW"/>
</dbReference>
<organism evidence="8 9">
    <name type="scientific">Helianthus annuus</name>
    <name type="common">Common sunflower</name>
    <dbReference type="NCBI Taxonomy" id="4232"/>
    <lineage>
        <taxon>Eukaryota</taxon>
        <taxon>Viridiplantae</taxon>
        <taxon>Streptophyta</taxon>
        <taxon>Embryophyta</taxon>
        <taxon>Tracheophyta</taxon>
        <taxon>Spermatophyta</taxon>
        <taxon>Magnoliopsida</taxon>
        <taxon>eudicotyledons</taxon>
        <taxon>Gunneridae</taxon>
        <taxon>Pentapetalae</taxon>
        <taxon>asterids</taxon>
        <taxon>campanulids</taxon>
        <taxon>Asterales</taxon>
        <taxon>Asteraceae</taxon>
        <taxon>Asteroideae</taxon>
        <taxon>Heliantheae alliance</taxon>
        <taxon>Heliantheae</taxon>
        <taxon>Helianthus</taxon>
    </lineage>
</organism>
<dbReference type="EMBL" id="CM007893">
    <property type="protein sequence ID" value="OTG28773.1"/>
    <property type="molecule type" value="Genomic_DNA"/>
</dbReference>
<reference evidence="8" key="2">
    <citation type="submission" date="2017-02" db="EMBL/GenBank/DDBJ databases">
        <title>Sunflower complete genome.</title>
        <authorList>
            <person name="Langlade N."/>
            <person name="Munos S."/>
        </authorList>
    </citation>
    <scope>NUCLEOTIDE SEQUENCE [LARGE SCALE GENOMIC DNA]</scope>
    <source>
        <tissue evidence="8">Leaves</tissue>
    </source>
</reference>
<evidence type="ECO:0000256" key="5">
    <source>
        <dbReference type="ARBA" id="ARBA00023125"/>
    </source>
</evidence>
<dbReference type="InParanoid" id="A0A251V0H9"/>
<sequence length="209" mass="24240">MDTIEATKMVMSRIKTIDPQDASKIMGYLLIQHPSEHEIIRLAFGPENFLLSVIKQAKSFLDISSNTSSAPSFSSHFYHQTTPQIVIPNMGYNDDVKWCRPCMCFARGFCKNRNFCESFHGEMCLGLCSHTADFEDSTGVNVCGFDDFLRIKAMQEQEQRVVAMAAGGYYPFCFNKCINFFNEIPRYTLVFCCFLYWKYFINKFFLRFH</sequence>
<accession>A0A251V0H9</accession>
<evidence type="ECO:0000259" key="6">
    <source>
        <dbReference type="Pfam" id="PF23182"/>
    </source>
</evidence>
<evidence type="ECO:0000313" key="9">
    <source>
        <dbReference type="Proteomes" id="UP000215914"/>
    </source>
</evidence>
<evidence type="ECO:0000256" key="3">
    <source>
        <dbReference type="ARBA" id="ARBA00022833"/>
    </source>
</evidence>
<dbReference type="GO" id="GO:0008270">
    <property type="term" value="F:zinc ion binding"/>
    <property type="evidence" value="ECO:0007669"/>
    <property type="project" value="UniProtKB-KW"/>
</dbReference>
<protein>
    <recommendedName>
        <fullName evidence="6">AtC3H46-like PABC-like domain-containing protein</fullName>
    </recommendedName>
</protein>
<keyword evidence="5" id="KW-0238">DNA-binding</keyword>
<evidence type="ECO:0000256" key="2">
    <source>
        <dbReference type="ARBA" id="ARBA00022771"/>
    </source>
</evidence>
<keyword evidence="9" id="KW-1185">Reference proteome</keyword>
<dbReference type="InterPro" id="IPR056276">
    <property type="entry name" value="AtC3H46-like_PABC-like"/>
</dbReference>
<keyword evidence="1" id="KW-0479">Metal-binding</keyword>
<evidence type="ECO:0000313" key="7">
    <source>
        <dbReference type="EMBL" id="KAF5765469.1"/>
    </source>
</evidence>
<reference evidence="7" key="3">
    <citation type="submission" date="2020-06" db="EMBL/GenBank/DDBJ databases">
        <title>Helianthus annuus Genome sequencing and assembly Release 2.</title>
        <authorList>
            <person name="Gouzy J."/>
            <person name="Langlade N."/>
            <person name="Munos S."/>
        </authorList>
    </citation>
    <scope>NUCLEOTIDE SEQUENCE</scope>
    <source>
        <tissue evidence="7">Leaves</tissue>
    </source>
</reference>
<proteinExistence type="predicted"/>
<dbReference type="GO" id="GO:0003677">
    <property type="term" value="F:DNA binding"/>
    <property type="evidence" value="ECO:0007669"/>
    <property type="project" value="UniProtKB-KW"/>
</dbReference>
<dbReference type="Gramene" id="mRNA:HanXRQr2_Chr15g0704111">
    <property type="protein sequence ID" value="CDS:HanXRQr2_Chr15g0704111.1"/>
    <property type="gene ID" value="HanXRQr2_Chr15g0704111"/>
</dbReference>
<gene>
    <name evidence="8" type="ORF">HannXRQ_Chr04g0114981</name>
    <name evidence="7" type="ORF">HanXRQr2_Chr15g0704111</name>
</gene>
<dbReference type="Proteomes" id="UP000215914">
    <property type="component" value="Chromosome 4"/>
</dbReference>
<dbReference type="Pfam" id="PF23182">
    <property type="entry name" value="PABC_AtC3H46"/>
    <property type="match status" value="1"/>
</dbReference>
<reference evidence="7 9" key="1">
    <citation type="journal article" date="2017" name="Nature">
        <title>The sunflower genome provides insights into oil metabolism, flowering and Asterid evolution.</title>
        <authorList>
            <person name="Badouin H."/>
            <person name="Gouzy J."/>
            <person name="Grassa C.J."/>
            <person name="Murat F."/>
            <person name="Staton S.E."/>
            <person name="Cottret L."/>
            <person name="Lelandais-Briere C."/>
            <person name="Owens G.L."/>
            <person name="Carrere S."/>
            <person name="Mayjonade B."/>
            <person name="Legrand L."/>
            <person name="Gill N."/>
            <person name="Kane N.C."/>
            <person name="Bowers J.E."/>
            <person name="Hubner S."/>
            <person name="Bellec A."/>
            <person name="Berard A."/>
            <person name="Berges H."/>
            <person name="Blanchet N."/>
            <person name="Boniface M.C."/>
            <person name="Brunel D."/>
            <person name="Catrice O."/>
            <person name="Chaidir N."/>
            <person name="Claudel C."/>
            <person name="Donnadieu C."/>
            <person name="Faraut T."/>
            <person name="Fievet G."/>
            <person name="Helmstetter N."/>
            <person name="King M."/>
            <person name="Knapp S.J."/>
            <person name="Lai Z."/>
            <person name="Le Paslier M.C."/>
            <person name="Lippi Y."/>
            <person name="Lorenzon L."/>
            <person name="Mandel J.R."/>
            <person name="Marage G."/>
            <person name="Marchand G."/>
            <person name="Marquand E."/>
            <person name="Bret-Mestries E."/>
            <person name="Morien E."/>
            <person name="Nambeesan S."/>
            <person name="Nguyen T."/>
            <person name="Pegot-Espagnet P."/>
            <person name="Pouilly N."/>
            <person name="Raftis F."/>
            <person name="Sallet E."/>
            <person name="Schiex T."/>
            <person name="Thomas J."/>
            <person name="Vandecasteele C."/>
            <person name="Vares D."/>
            <person name="Vear F."/>
            <person name="Vautrin S."/>
            <person name="Crespi M."/>
            <person name="Mangin B."/>
            <person name="Burke J.M."/>
            <person name="Salse J."/>
            <person name="Munos S."/>
            <person name="Vincourt P."/>
            <person name="Rieseberg L.H."/>
            <person name="Langlade N.B."/>
        </authorList>
    </citation>
    <scope>NUCLEOTIDE SEQUENCE [LARGE SCALE GENOMIC DNA]</scope>
    <source>
        <strain evidence="9">cv. SF193</strain>
        <tissue evidence="7">Leaves</tissue>
    </source>
</reference>
<name>A0A251V0H9_HELAN</name>
<dbReference type="EMBL" id="MNCJ02000330">
    <property type="protein sequence ID" value="KAF5765469.1"/>
    <property type="molecule type" value="Genomic_DNA"/>
</dbReference>
<keyword evidence="4" id="KW-0694">RNA-binding</keyword>
<dbReference type="AlphaFoldDB" id="A0A251V0H9"/>
<evidence type="ECO:0000313" key="8">
    <source>
        <dbReference type="EMBL" id="OTG28773.1"/>
    </source>
</evidence>
<keyword evidence="2" id="KW-0863">Zinc-finger</keyword>
<dbReference type="PANTHER" id="PTHR24009">
    <property type="entry name" value="RNA-BINDING (RRM/RBD/RNP MOTIFS)"/>
    <property type="match status" value="1"/>
</dbReference>
<evidence type="ECO:0000256" key="4">
    <source>
        <dbReference type="ARBA" id="ARBA00022884"/>
    </source>
</evidence>
<feature type="domain" description="AtC3H46-like PABC-like" evidence="6">
    <location>
        <begin position="1"/>
        <end position="66"/>
    </location>
</feature>
<keyword evidence="3" id="KW-0862">Zinc</keyword>
<evidence type="ECO:0000256" key="1">
    <source>
        <dbReference type="ARBA" id="ARBA00022723"/>
    </source>
</evidence>
<dbReference type="PANTHER" id="PTHR24009:SF11">
    <property type="entry name" value="ZINC FINGER CCCH DOMAIN-CONTAINING PROTEIN 53-LIKE"/>
    <property type="match status" value="1"/>
</dbReference>